<dbReference type="InterPro" id="IPR036515">
    <property type="entry name" value="Transposase_17_sf"/>
</dbReference>
<dbReference type="Pfam" id="PF01797">
    <property type="entry name" value="Y1_Tnp"/>
    <property type="match status" value="1"/>
</dbReference>
<feature type="domain" description="Transposase IS200-like" evidence="1">
    <location>
        <begin position="17"/>
        <end position="134"/>
    </location>
</feature>
<comment type="caution">
    <text evidence="2">The sequence shown here is derived from an EMBL/GenBank/DDBJ whole genome shotgun (WGS) entry which is preliminary data.</text>
</comment>
<accession>A0A848D8W1</accession>
<proteinExistence type="predicted"/>
<protein>
    <submittedName>
        <fullName evidence="2">IS200/IS605 family transposase</fullName>
    </submittedName>
</protein>
<dbReference type="GO" id="GO:0006313">
    <property type="term" value="P:DNA transposition"/>
    <property type="evidence" value="ECO:0007669"/>
    <property type="project" value="InterPro"/>
</dbReference>
<dbReference type="Proteomes" id="UP000606580">
    <property type="component" value="Unassembled WGS sequence"/>
</dbReference>
<dbReference type="EMBL" id="WNEG01000019">
    <property type="protein sequence ID" value="NMG82737.1"/>
    <property type="molecule type" value="Genomic_DNA"/>
</dbReference>
<dbReference type="InterPro" id="IPR002686">
    <property type="entry name" value="Transposase_17"/>
</dbReference>
<reference evidence="2" key="1">
    <citation type="journal article" date="2020" name="MBio">
        <title>'Candidatus Ethanoperedens,' a Thermophilic Genus of Archaea Mediating the Anaerobic Oxidation of Ethane.</title>
        <authorList>
            <person name="Hahn C.J."/>
            <person name="Laso-Perez R."/>
            <person name="Vulcano F."/>
            <person name="Vaziourakis K.M."/>
            <person name="Stokke R."/>
            <person name="Steen I.H."/>
            <person name="Teske A."/>
            <person name="Boetius A."/>
            <person name="Liebeke M."/>
            <person name="Amann R."/>
            <person name="Knittel K."/>
            <person name="Wegener G."/>
        </authorList>
    </citation>
    <scope>NUCLEOTIDE SEQUENCE</scope>
    <source>
        <strain evidence="2">GoM-Arc1-LC-WB58</strain>
    </source>
</reference>
<evidence type="ECO:0000259" key="1">
    <source>
        <dbReference type="SMART" id="SM01321"/>
    </source>
</evidence>
<dbReference type="GO" id="GO:0003677">
    <property type="term" value="F:DNA binding"/>
    <property type="evidence" value="ECO:0007669"/>
    <property type="project" value="InterPro"/>
</dbReference>
<evidence type="ECO:0000313" key="2">
    <source>
        <dbReference type="EMBL" id="NMG82737.1"/>
    </source>
</evidence>
<dbReference type="AlphaFoldDB" id="A0A848D8W1"/>
<name>A0A848D8W1_9EURY</name>
<dbReference type="SMART" id="SM01321">
    <property type="entry name" value="Y1_Tnp"/>
    <property type="match status" value="1"/>
</dbReference>
<dbReference type="GO" id="GO:0004803">
    <property type="term" value="F:transposase activity"/>
    <property type="evidence" value="ECO:0007669"/>
    <property type="project" value="InterPro"/>
</dbReference>
<dbReference type="PANTHER" id="PTHR33360:SF2">
    <property type="entry name" value="TRANSPOSASE FOR INSERTION SEQUENCE ELEMENT IS200"/>
    <property type="match status" value="1"/>
</dbReference>
<dbReference type="NCBIfam" id="NF033573">
    <property type="entry name" value="transpos_IS200"/>
    <property type="match status" value="1"/>
</dbReference>
<dbReference type="Gene3D" id="3.30.70.1290">
    <property type="entry name" value="Transposase IS200-like"/>
    <property type="match status" value="1"/>
</dbReference>
<gene>
    <name evidence="2" type="primary">tnpA</name>
    <name evidence="2" type="ORF">GIS02_00835</name>
</gene>
<dbReference type="SUPFAM" id="SSF143422">
    <property type="entry name" value="Transposase IS200-like"/>
    <property type="match status" value="1"/>
</dbReference>
<organism evidence="2 3">
    <name type="scientific">Candidatus Ethanoperedens thermophilum</name>
    <dbReference type="NCBI Taxonomy" id="2766897"/>
    <lineage>
        <taxon>Archaea</taxon>
        <taxon>Methanobacteriati</taxon>
        <taxon>Methanobacteriota</taxon>
        <taxon>Stenosarchaea group</taxon>
        <taxon>Methanomicrobia</taxon>
        <taxon>Methanosarcinales</taxon>
        <taxon>Methanosarcinales incertae sedis</taxon>
        <taxon>GOM Arc I cluster</taxon>
        <taxon>Candidatus Ethanoperedens</taxon>
    </lineage>
</organism>
<sequence length="137" mass="16214">MQIQNTSKKYKSYSHMIYSCQYHVIFCTKYRRAALEEHIEKRLKQLISEKQEEYGYTVLDMEVMPDHVHLLLDVNPKKGVVTIVNMIKGYTSNRLRKEYPTLKSRLPTLWTHSKFISSVGSVTLEVVKKYIEEQKKV</sequence>
<dbReference type="PANTHER" id="PTHR33360">
    <property type="entry name" value="TRANSPOSASE FOR INSERTION SEQUENCE ELEMENT IS200"/>
    <property type="match status" value="1"/>
</dbReference>
<evidence type="ECO:0000313" key="3">
    <source>
        <dbReference type="Proteomes" id="UP000606580"/>
    </source>
</evidence>